<dbReference type="AlphaFoldDB" id="A0A6V7P132"/>
<feature type="transmembrane region" description="Helical" evidence="5">
    <location>
        <begin position="184"/>
        <end position="204"/>
    </location>
</feature>
<accession>A0A6V7P132</accession>
<evidence type="ECO:0000256" key="2">
    <source>
        <dbReference type="ARBA" id="ARBA00022692"/>
    </source>
</evidence>
<evidence type="ECO:0000256" key="1">
    <source>
        <dbReference type="ARBA" id="ARBA00004127"/>
    </source>
</evidence>
<protein>
    <recommendedName>
        <fullName evidence="6">DUF1232 domain-containing protein</fullName>
    </recommendedName>
</protein>
<keyword evidence="2 5" id="KW-0812">Transmembrane</keyword>
<sequence length="209" mass="23895">MDRAHGNLRCLVCNDEIELPHQANCSHWFCGVTVLFTFFIESYISFLTNPYALSGHCILGVWHHGSALRPCNCPTCHRPITLLIPSEDALWRRYDSEASLVMERIEKYNSRFGRSSQGFLQCLMDLPFYIQRLSRELMDPQGSLPLLFHVQVFMTVLLGCLYILSPIDVFSERIFGPVGLIDDALVLLFVFVHIASIYRSALLLRYGGF</sequence>
<organism evidence="7">
    <name type="scientific">Ananas comosus var. bracteatus</name>
    <name type="common">red pineapple</name>
    <dbReference type="NCBI Taxonomy" id="296719"/>
    <lineage>
        <taxon>Eukaryota</taxon>
        <taxon>Viridiplantae</taxon>
        <taxon>Streptophyta</taxon>
        <taxon>Embryophyta</taxon>
        <taxon>Tracheophyta</taxon>
        <taxon>Spermatophyta</taxon>
        <taxon>Magnoliopsida</taxon>
        <taxon>Liliopsida</taxon>
        <taxon>Poales</taxon>
        <taxon>Bromeliaceae</taxon>
        <taxon>Bromelioideae</taxon>
        <taxon>Ananas</taxon>
    </lineage>
</organism>
<evidence type="ECO:0000313" key="7">
    <source>
        <dbReference type="EMBL" id="CAD1824561.1"/>
    </source>
</evidence>
<dbReference type="GO" id="GO:0061630">
    <property type="term" value="F:ubiquitin protein ligase activity"/>
    <property type="evidence" value="ECO:0007669"/>
    <property type="project" value="InterPro"/>
</dbReference>
<keyword evidence="4 5" id="KW-0472">Membrane</keyword>
<dbReference type="PANTHER" id="PTHR22894:SF5">
    <property type="entry name" value="RING-TYPE DOMAIN-CONTAINING PROTEIN"/>
    <property type="match status" value="1"/>
</dbReference>
<evidence type="ECO:0000256" key="5">
    <source>
        <dbReference type="SAM" id="Phobius"/>
    </source>
</evidence>
<dbReference type="SUPFAM" id="SSF57850">
    <property type="entry name" value="RING/U-box"/>
    <property type="match status" value="1"/>
</dbReference>
<dbReference type="Gene3D" id="3.30.40.10">
    <property type="entry name" value="Zinc/RING finger domain, C3HC4 (zinc finger)"/>
    <property type="match status" value="1"/>
</dbReference>
<dbReference type="InterPro" id="IPR013083">
    <property type="entry name" value="Znf_RING/FYVE/PHD"/>
</dbReference>
<name>A0A6V7P132_ANACO</name>
<proteinExistence type="predicted"/>
<evidence type="ECO:0000259" key="6">
    <source>
        <dbReference type="Pfam" id="PF06803"/>
    </source>
</evidence>
<feature type="domain" description="DUF1232" evidence="6">
    <location>
        <begin position="155"/>
        <end position="189"/>
    </location>
</feature>
<dbReference type="GO" id="GO:0012505">
    <property type="term" value="C:endomembrane system"/>
    <property type="evidence" value="ECO:0007669"/>
    <property type="project" value="UniProtKB-SubCell"/>
</dbReference>
<dbReference type="InterPro" id="IPR038896">
    <property type="entry name" value="RNF170"/>
</dbReference>
<dbReference type="InterPro" id="IPR010652">
    <property type="entry name" value="DUF1232"/>
</dbReference>
<comment type="subcellular location">
    <subcellularLocation>
        <location evidence="1">Endomembrane system</location>
        <topology evidence="1">Multi-pass membrane protein</topology>
    </subcellularLocation>
</comment>
<keyword evidence="3 5" id="KW-1133">Transmembrane helix</keyword>
<dbReference type="PANTHER" id="PTHR22894">
    <property type="entry name" value="RING-TYPE DOMAIN-CONTAINING PROTEIN"/>
    <property type="match status" value="1"/>
</dbReference>
<evidence type="ECO:0000256" key="3">
    <source>
        <dbReference type="ARBA" id="ARBA00022989"/>
    </source>
</evidence>
<evidence type="ECO:0000256" key="4">
    <source>
        <dbReference type="ARBA" id="ARBA00023136"/>
    </source>
</evidence>
<dbReference type="EMBL" id="LR862144">
    <property type="protein sequence ID" value="CAD1824561.1"/>
    <property type="molecule type" value="Genomic_DNA"/>
</dbReference>
<feature type="transmembrane region" description="Helical" evidence="5">
    <location>
        <begin position="144"/>
        <end position="164"/>
    </location>
</feature>
<dbReference type="Pfam" id="PF06803">
    <property type="entry name" value="DUF1232"/>
    <property type="match status" value="1"/>
</dbReference>
<gene>
    <name evidence="7" type="ORF">CB5_LOCUS7772</name>
</gene>
<reference evidence="7" key="1">
    <citation type="submission" date="2020-07" db="EMBL/GenBank/DDBJ databases">
        <authorList>
            <person name="Lin J."/>
        </authorList>
    </citation>
    <scope>NUCLEOTIDE SEQUENCE</scope>
</reference>